<feature type="domain" description="CRAL-TRIO" evidence="3">
    <location>
        <begin position="349"/>
        <end position="476"/>
    </location>
</feature>
<dbReference type="EMBL" id="JAGRRH010000006">
    <property type="protein sequence ID" value="KAG7368755.1"/>
    <property type="molecule type" value="Genomic_DNA"/>
</dbReference>
<organism evidence="4 5">
    <name type="scientific">Nitzschia inconspicua</name>
    <dbReference type="NCBI Taxonomy" id="303405"/>
    <lineage>
        <taxon>Eukaryota</taxon>
        <taxon>Sar</taxon>
        <taxon>Stramenopiles</taxon>
        <taxon>Ochrophyta</taxon>
        <taxon>Bacillariophyta</taxon>
        <taxon>Bacillariophyceae</taxon>
        <taxon>Bacillariophycidae</taxon>
        <taxon>Bacillariales</taxon>
        <taxon>Bacillariaceae</taxon>
        <taxon>Nitzschia</taxon>
    </lineage>
</organism>
<dbReference type="InterPro" id="IPR052578">
    <property type="entry name" value="PI_Transfer_CRAL-TRIO"/>
</dbReference>
<dbReference type="Proteomes" id="UP000693970">
    <property type="component" value="Unassembled WGS sequence"/>
</dbReference>
<keyword evidence="5" id="KW-1185">Reference proteome</keyword>
<keyword evidence="2" id="KW-0812">Transmembrane</keyword>
<dbReference type="InterPro" id="IPR001251">
    <property type="entry name" value="CRAL-TRIO_dom"/>
</dbReference>
<evidence type="ECO:0000313" key="4">
    <source>
        <dbReference type="EMBL" id="KAG7368755.1"/>
    </source>
</evidence>
<dbReference type="OrthoDB" id="75724at2759"/>
<dbReference type="GO" id="GO:0008526">
    <property type="term" value="F:phosphatidylinositol transfer activity"/>
    <property type="evidence" value="ECO:0007669"/>
    <property type="project" value="TreeGrafter"/>
</dbReference>
<dbReference type="SMART" id="SM00516">
    <property type="entry name" value="SEC14"/>
    <property type="match status" value="1"/>
</dbReference>
<feature type="region of interest" description="Disordered" evidence="1">
    <location>
        <begin position="213"/>
        <end position="241"/>
    </location>
</feature>
<evidence type="ECO:0000259" key="3">
    <source>
        <dbReference type="PROSITE" id="PS50191"/>
    </source>
</evidence>
<protein>
    <submittedName>
        <fullName evidence="4">CRAL/TRIO domain containing protein</fullName>
    </submittedName>
</protein>
<dbReference type="AlphaFoldDB" id="A0A9K3Q367"/>
<feature type="compositionally biased region" description="Low complexity" evidence="1">
    <location>
        <begin position="231"/>
        <end position="241"/>
    </location>
</feature>
<gene>
    <name evidence="4" type="ORF">IV203_031498</name>
</gene>
<dbReference type="Pfam" id="PF00650">
    <property type="entry name" value="CRAL_TRIO"/>
    <property type="match status" value="1"/>
</dbReference>
<evidence type="ECO:0000256" key="1">
    <source>
        <dbReference type="SAM" id="MobiDB-lite"/>
    </source>
</evidence>
<feature type="compositionally biased region" description="Basic and acidic residues" evidence="1">
    <location>
        <begin position="28"/>
        <end position="38"/>
    </location>
</feature>
<reference evidence="4" key="1">
    <citation type="journal article" date="2021" name="Sci. Rep.">
        <title>Diploid genomic architecture of Nitzschia inconspicua, an elite biomass production diatom.</title>
        <authorList>
            <person name="Oliver A."/>
            <person name="Podell S."/>
            <person name="Pinowska A."/>
            <person name="Traller J.C."/>
            <person name="Smith S.R."/>
            <person name="McClure R."/>
            <person name="Beliaev A."/>
            <person name="Bohutskyi P."/>
            <person name="Hill E.A."/>
            <person name="Rabines A."/>
            <person name="Zheng H."/>
            <person name="Allen L.Z."/>
            <person name="Kuo A."/>
            <person name="Grigoriev I.V."/>
            <person name="Allen A.E."/>
            <person name="Hazlebeck D."/>
            <person name="Allen E.E."/>
        </authorList>
    </citation>
    <scope>NUCLEOTIDE SEQUENCE</scope>
    <source>
        <strain evidence="4">Hildebrandi</strain>
    </source>
</reference>
<feature type="transmembrane region" description="Helical" evidence="2">
    <location>
        <begin position="47"/>
        <end position="70"/>
    </location>
</feature>
<sequence length="506" mass="57147">MNKRTTSSTSSNISTSSSSSSSRRRRPRKEENDTEHPQPRNLCRAKYFLLGFSVATILLTGAAVTTTYGMCKGVLTSSSCRIALPTKDRQRTTPKRKRGLLSLFREKRNEEIEPGCSHLEPKEYVCQWIRHSLQEMLSNMPFVRSDNGMSDQPVNVAATTDDTGNHQPRPKTDFPTAFTPEALPLSPHQTSLIEDLGQQIRTVVPDWEERVTEIPWGGPRNDAPRSTQWWAPASPSTSKTTTPLKQLDGGNLLFSYLRIMNWPQDLQKVYFPFKACKKQGCPAPFALNHTLNFREIYQPWLVTPTMKAVNAKGLVYQQGFSPSLDGEHAPHGIVWLRPGLVARLDEVFYARTLVRELERAVALSMEQSRGRVGKFNVFVSGKDFSFGAMPSLRGVKAFVTILQDHYVDRLGVVLLADMGRICEILLKLFLPLITEEVRSKIVLVPHDKNERQAIFETVLGKDNIPTWLGGRNDYRFNVDQHYASDDAIYGTDVQATEYLSLMPYHS</sequence>
<keyword evidence="2" id="KW-0472">Membrane</keyword>
<dbReference type="CDD" id="cd00170">
    <property type="entry name" value="SEC14"/>
    <property type="match status" value="1"/>
</dbReference>
<feature type="compositionally biased region" description="Low complexity" evidence="1">
    <location>
        <begin position="1"/>
        <end position="21"/>
    </location>
</feature>
<dbReference type="PANTHER" id="PTHR45824:SF29">
    <property type="entry name" value="GH16843P"/>
    <property type="match status" value="1"/>
</dbReference>
<evidence type="ECO:0000313" key="5">
    <source>
        <dbReference type="Proteomes" id="UP000693970"/>
    </source>
</evidence>
<accession>A0A9K3Q367</accession>
<dbReference type="PANTHER" id="PTHR45824">
    <property type="entry name" value="GH16843P"/>
    <property type="match status" value="1"/>
</dbReference>
<feature type="region of interest" description="Disordered" evidence="1">
    <location>
        <begin position="1"/>
        <end position="38"/>
    </location>
</feature>
<comment type="caution">
    <text evidence="4">The sequence shown here is derived from an EMBL/GenBank/DDBJ whole genome shotgun (WGS) entry which is preliminary data.</text>
</comment>
<evidence type="ECO:0000256" key="2">
    <source>
        <dbReference type="SAM" id="Phobius"/>
    </source>
</evidence>
<keyword evidence="2" id="KW-1133">Transmembrane helix</keyword>
<name>A0A9K3Q367_9STRA</name>
<proteinExistence type="predicted"/>
<dbReference type="PROSITE" id="PS50191">
    <property type="entry name" value="CRAL_TRIO"/>
    <property type="match status" value="1"/>
</dbReference>
<reference evidence="4" key="2">
    <citation type="submission" date="2021-04" db="EMBL/GenBank/DDBJ databases">
        <authorList>
            <person name="Podell S."/>
        </authorList>
    </citation>
    <scope>NUCLEOTIDE SEQUENCE</scope>
    <source>
        <strain evidence="4">Hildebrandi</strain>
    </source>
</reference>